<dbReference type="Proteomes" id="UP000009249">
    <property type="component" value="Segment"/>
</dbReference>
<reference evidence="1" key="5">
    <citation type="journal article" date="2001" name="J. Gen. Virol.">
        <title>The complete sequence of the Cydia pomonella granulovirus genome.</title>
        <authorList>
            <person name="Luque T."/>
            <person name="Finch R."/>
            <person name="Crook N."/>
            <person name="O'Reilly D.R."/>
            <person name="Winstanley D."/>
        </authorList>
    </citation>
    <scope>NUCLEOTIDE SEQUENCE [LARGE SCALE GENOMIC DNA]</scope>
    <source>
        <strain evidence="1">Mexican 1</strain>
    </source>
</reference>
<gene>
    <name evidence="1" type="primary">orf36</name>
</gene>
<dbReference type="EMBL" id="U53466">
    <property type="protein sequence ID" value="AAK70696.1"/>
    <property type="molecule type" value="Genomic_DNA"/>
</dbReference>
<protein>
    <submittedName>
        <fullName evidence="1">ORF36</fullName>
    </submittedName>
</protein>
<dbReference type="GeneID" id="921359"/>
<keyword evidence="2" id="KW-1185">Reference proteome</keyword>
<organismHost>
    <name type="scientific">Cydia pomonella</name>
    <name type="common">Codling moth</name>
    <dbReference type="NCBI Taxonomy" id="82600"/>
</organismHost>
<evidence type="ECO:0000313" key="1">
    <source>
        <dbReference type="EMBL" id="AAK70696.1"/>
    </source>
</evidence>
<reference evidence="1" key="2">
    <citation type="journal article" date="1996" name="Virology">
        <title>Characterization of a highly conserved baculovirus structural protein that is specific for occlusion-derived virions.</title>
        <authorList>
            <person name="Theilmann D.A."/>
            <person name="Chantler J.K."/>
            <person name="Stweart S."/>
            <person name="Flipsen H.T."/>
            <person name="Vlak J.M."/>
            <person name="Crook N.E."/>
        </authorList>
    </citation>
    <scope>NUCLEOTIDE SEQUENCE [LARGE SCALE GENOMIC DNA]</scope>
    <source>
        <strain evidence="1">Mexican 1</strain>
    </source>
</reference>
<sequence length="80" mass="8746">MSTDISTGNRVVARVLAPIVQTSRPSNGGGCFSVGCVQGRGCKYLQQSRCIMHIRIVVVVVRCTPNRRGRRWLCSKNVGV</sequence>
<accession>Q91F17</accession>
<organism evidence="1">
    <name type="scientific">Cydia pomonella granulosis virus (isolate Mexico/1963)</name>
    <name type="common">CpGV</name>
    <name type="synonym">Cydia pomonella granulovirus</name>
    <dbReference type="NCBI Taxonomy" id="654905"/>
    <lineage>
        <taxon>Viruses</taxon>
        <taxon>Viruses incertae sedis</taxon>
        <taxon>Naldaviricetes</taxon>
        <taxon>Lefavirales</taxon>
        <taxon>Baculoviridae</taxon>
        <taxon>Betabaculovirus</taxon>
        <taxon>Betabaculovirus cypomonellae</taxon>
    </lineage>
</organism>
<name>Q91F17_GVCPM</name>
<dbReference type="KEGG" id="vg:921359"/>
<reference evidence="1" key="3">
    <citation type="journal article" date="1997" name="Virus Genes">
        <title>Complete sequence and transposon mutagenesis of the BamHI J fragment of Cydia pomonella granulosis virus.</title>
        <authorList>
            <person name="Kang W."/>
            <person name="Crook N.E."/>
            <person name="Winstanley D."/>
            <person name="O'Reilly D.R."/>
        </authorList>
    </citation>
    <scope>NUCLEOTIDE SEQUENCE [LARGE SCALE GENOMIC DNA]</scope>
    <source>
        <strain evidence="1">Mexican 1</strain>
    </source>
</reference>
<reference evidence="1" key="1">
    <citation type="journal article" date="1993" name="J. Virol.">
        <title>An apoptosis-inhibiting baculovirus gene with a zinc finger-like motif.</title>
        <authorList>
            <person name="Crook N.E."/>
            <person name="Clem R.J."/>
            <person name="Miller L.K."/>
        </authorList>
    </citation>
    <scope>NUCLEOTIDE SEQUENCE [LARGE SCALE GENOMIC DNA]</scope>
    <source>
        <strain evidence="1">Mexican 1</strain>
    </source>
</reference>
<reference evidence="1" key="4">
    <citation type="journal article" date="1998" name="J. Gen. Virol.">
        <title>Identification and characterization of the Cydia pomonella granulovirus cathepsin and chitinase genes.</title>
        <authorList>
            <person name="Kang W."/>
            <person name="Tristem M."/>
            <person name="Maeda S."/>
            <person name="Crook N.E."/>
            <person name="O'Reilly D.R."/>
        </authorList>
    </citation>
    <scope>NUCLEOTIDE SEQUENCE [LARGE SCALE GENOMIC DNA]</scope>
    <source>
        <strain evidence="1">Mexican 1</strain>
    </source>
</reference>
<proteinExistence type="predicted"/>
<dbReference type="RefSeq" id="NP_148820.1">
    <property type="nucleotide sequence ID" value="NC_002816.1"/>
</dbReference>
<evidence type="ECO:0000313" key="2">
    <source>
        <dbReference type="Proteomes" id="UP000009249"/>
    </source>
</evidence>